<comment type="caution">
    <text evidence="2">The sequence shown here is derived from an EMBL/GenBank/DDBJ whole genome shotgun (WGS) entry which is preliminary data.</text>
</comment>
<protein>
    <submittedName>
        <fullName evidence="2">Uncharacterized protein</fullName>
    </submittedName>
</protein>
<gene>
    <name evidence="2" type="ORF">CCMP2556_LOCUS1018</name>
</gene>
<evidence type="ECO:0000313" key="3">
    <source>
        <dbReference type="Proteomes" id="UP001642484"/>
    </source>
</evidence>
<name>A0ABP0HC95_9DINO</name>
<feature type="region of interest" description="Disordered" evidence="1">
    <location>
        <begin position="20"/>
        <end position="41"/>
    </location>
</feature>
<keyword evidence="3" id="KW-1185">Reference proteome</keyword>
<dbReference type="EMBL" id="CAXAMN010000336">
    <property type="protein sequence ID" value="CAK8987824.1"/>
    <property type="molecule type" value="Genomic_DNA"/>
</dbReference>
<proteinExistence type="predicted"/>
<evidence type="ECO:0000256" key="1">
    <source>
        <dbReference type="SAM" id="MobiDB-lite"/>
    </source>
</evidence>
<dbReference type="PANTHER" id="PTHR40429:SF1">
    <property type="entry name" value="FLAGELLAR ASSOCIATED PROTEIN"/>
    <property type="match status" value="1"/>
</dbReference>
<evidence type="ECO:0000313" key="2">
    <source>
        <dbReference type="EMBL" id="CAK8987824.1"/>
    </source>
</evidence>
<feature type="compositionally biased region" description="Polar residues" evidence="1">
    <location>
        <begin position="95"/>
        <end position="107"/>
    </location>
</feature>
<organism evidence="2 3">
    <name type="scientific">Durusdinium trenchii</name>
    <dbReference type="NCBI Taxonomy" id="1381693"/>
    <lineage>
        <taxon>Eukaryota</taxon>
        <taxon>Sar</taxon>
        <taxon>Alveolata</taxon>
        <taxon>Dinophyceae</taxon>
        <taxon>Suessiales</taxon>
        <taxon>Symbiodiniaceae</taxon>
        <taxon>Durusdinium</taxon>
    </lineage>
</organism>
<feature type="region of interest" description="Disordered" evidence="1">
    <location>
        <begin position="53"/>
        <end position="123"/>
    </location>
</feature>
<reference evidence="2 3" key="1">
    <citation type="submission" date="2024-02" db="EMBL/GenBank/DDBJ databases">
        <authorList>
            <person name="Chen Y."/>
            <person name="Shah S."/>
            <person name="Dougan E. K."/>
            <person name="Thang M."/>
            <person name="Chan C."/>
        </authorList>
    </citation>
    <scope>NUCLEOTIDE SEQUENCE [LARGE SCALE GENOMIC DNA]</scope>
</reference>
<dbReference type="PANTHER" id="PTHR40429">
    <property type="entry name" value="FLAGELLAR ASSOCIATED PROTEIN"/>
    <property type="match status" value="1"/>
</dbReference>
<dbReference type="Proteomes" id="UP001642484">
    <property type="component" value="Unassembled WGS sequence"/>
</dbReference>
<sequence length="310" mass="33978">MASAALLKLEEARESLNFPSCGKQAEGMKRTNPSWSLPKAGRDDVAKVFISKKLPQGLGRGSPGPIYDPKRVRQMPVTSFAGSERPPLGKAKYPDTSNDLTQVTPDSQPFKYGEPRSATMGTCPRDVITNAPDLNGFPKGRISPGPMRYNIANCPPATRLQHAPGCDQVPPKWSIGHKTKILELESQTGQKVGPGTYPLPDACGKQYESDKKSNPTWSCCKKDRFPKKAREHDTGRLWDGEGKRKAQFNRTCTAPPSFSFGTSTRFHAQKLARVLAPADEKVFGKPPKVVPPDIAPRREIVRFTDVPKGA</sequence>
<accession>A0ABP0HC95</accession>